<proteinExistence type="predicted"/>
<feature type="non-terminal residue" evidence="1">
    <location>
        <position position="1"/>
    </location>
</feature>
<evidence type="ECO:0000313" key="2">
    <source>
        <dbReference type="Proteomes" id="UP000697710"/>
    </source>
</evidence>
<sequence length="112" mass="11998">WVATLGVNPDNVGRALDSVQRVLRDFRSTGLTDAEIERTREYAAGSYALRTRSKDRIAAALLEAEAFGLGPESVSAFGDRLRAVSGDEIQACAKRLVDPEHLVVVVAGTVEG</sequence>
<protein>
    <submittedName>
        <fullName evidence="1">Insulinase family protein</fullName>
    </submittedName>
</protein>
<dbReference type="InterPro" id="IPR011249">
    <property type="entry name" value="Metalloenz_LuxS/M16"/>
</dbReference>
<accession>A0A956M1L6</accession>
<dbReference type="SUPFAM" id="SSF63411">
    <property type="entry name" value="LuxS/MPP-like metallohydrolase"/>
    <property type="match status" value="1"/>
</dbReference>
<evidence type="ECO:0000313" key="1">
    <source>
        <dbReference type="EMBL" id="MCA9729511.1"/>
    </source>
</evidence>
<dbReference type="EMBL" id="JAGQHR010000726">
    <property type="protein sequence ID" value="MCA9729511.1"/>
    <property type="molecule type" value="Genomic_DNA"/>
</dbReference>
<comment type="caution">
    <text evidence="1">The sequence shown here is derived from an EMBL/GenBank/DDBJ whole genome shotgun (WGS) entry which is preliminary data.</text>
</comment>
<name>A0A956M1L6_UNCEI</name>
<dbReference type="Proteomes" id="UP000697710">
    <property type="component" value="Unassembled WGS sequence"/>
</dbReference>
<reference evidence="1" key="2">
    <citation type="journal article" date="2021" name="Microbiome">
        <title>Successional dynamics and alternative stable states in a saline activated sludge microbial community over 9 years.</title>
        <authorList>
            <person name="Wang Y."/>
            <person name="Ye J."/>
            <person name="Ju F."/>
            <person name="Liu L."/>
            <person name="Boyd J.A."/>
            <person name="Deng Y."/>
            <person name="Parks D.H."/>
            <person name="Jiang X."/>
            <person name="Yin X."/>
            <person name="Woodcroft B.J."/>
            <person name="Tyson G.W."/>
            <person name="Hugenholtz P."/>
            <person name="Polz M.F."/>
            <person name="Zhang T."/>
        </authorList>
    </citation>
    <scope>NUCLEOTIDE SEQUENCE</scope>
    <source>
        <strain evidence="1">HKST-UBA01</strain>
    </source>
</reference>
<dbReference type="GO" id="GO:0046872">
    <property type="term" value="F:metal ion binding"/>
    <property type="evidence" value="ECO:0007669"/>
    <property type="project" value="InterPro"/>
</dbReference>
<reference evidence="1" key="1">
    <citation type="submission" date="2020-04" db="EMBL/GenBank/DDBJ databases">
        <authorList>
            <person name="Zhang T."/>
        </authorList>
    </citation>
    <scope>NUCLEOTIDE SEQUENCE</scope>
    <source>
        <strain evidence="1">HKST-UBA01</strain>
    </source>
</reference>
<organism evidence="1 2">
    <name type="scientific">Eiseniibacteriota bacterium</name>
    <dbReference type="NCBI Taxonomy" id="2212470"/>
    <lineage>
        <taxon>Bacteria</taxon>
        <taxon>Candidatus Eiseniibacteriota</taxon>
    </lineage>
</organism>
<gene>
    <name evidence="1" type="ORF">KC729_17625</name>
</gene>
<dbReference type="AlphaFoldDB" id="A0A956M1L6"/>
<dbReference type="Gene3D" id="3.30.830.10">
    <property type="entry name" value="Metalloenzyme, LuxS/M16 peptidase-like"/>
    <property type="match status" value="1"/>
</dbReference>